<reference evidence="1" key="1">
    <citation type="submission" date="2019-10" db="EMBL/GenBank/DDBJ databases">
        <title>The sequence and de novo assembly of the wild yak genome.</title>
        <authorList>
            <person name="Liu Y."/>
        </authorList>
    </citation>
    <scope>NUCLEOTIDE SEQUENCE [LARGE SCALE GENOMIC DNA]</scope>
    <source>
        <strain evidence="1">WY2019</strain>
    </source>
</reference>
<keyword evidence="2" id="KW-1185">Reference proteome</keyword>
<accession>A0A6B0RH37</accession>
<comment type="caution">
    <text evidence="1">The sequence shown here is derived from an EMBL/GenBank/DDBJ whole genome shotgun (WGS) entry which is preliminary data.</text>
</comment>
<protein>
    <submittedName>
        <fullName evidence="1">Uncharacterized protein</fullName>
    </submittedName>
</protein>
<dbReference type="EMBL" id="VBQZ03000037">
    <property type="protein sequence ID" value="MXQ87346.1"/>
    <property type="molecule type" value="Genomic_DNA"/>
</dbReference>
<dbReference type="Proteomes" id="UP000322234">
    <property type="component" value="Unassembled WGS sequence"/>
</dbReference>
<proteinExistence type="predicted"/>
<gene>
    <name evidence="1" type="ORF">E5288_WYG001562</name>
</gene>
<evidence type="ECO:0000313" key="1">
    <source>
        <dbReference type="EMBL" id="MXQ87346.1"/>
    </source>
</evidence>
<evidence type="ECO:0000313" key="2">
    <source>
        <dbReference type="Proteomes" id="UP000322234"/>
    </source>
</evidence>
<sequence>MIASWANTIEASSPVVTLKNSYPKSLVFVGLEASMKLAIHPRLTSSVLGLCRDQRMAGISPGSKTGKDPVPKSWHPETSITTTCFCVLIGSGLPICMTSNIIQPEKSVVCRFVPGRRQRQVESGLFKVTLRYRMIGRTTLLCKAAHEIKHQMMFISDNDEAAFFSEWSVYEAFTPAERLQHCGNSSGKSTPSLPHLHWDLCHNLYFLGDSTLKMNEDDLVSLISSFNMAVGALLMGSNWLSSAFLAETP</sequence>
<organism evidence="1 2">
    <name type="scientific">Bos mutus</name>
    <name type="common">wild yak</name>
    <dbReference type="NCBI Taxonomy" id="72004"/>
    <lineage>
        <taxon>Eukaryota</taxon>
        <taxon>Metazoa</taxon>
        <taxon>Chordata</taxon>
        <taxon>Craniata</taxon>
        <taxon>Vertebrata</taxon>
        <taxon>Euteleostomi</taxon>
        <taxon>Mammalia</taxon>
        <taxon>Eutheria</taxon>
        <taxon>Laurasiatheria</taxon>
        <taxon>Artiodactyla</taxon>
        <taxon>Ruminantia</taxon>
        <taxon>Pecora</taxon>
        <taxon>Bovidae</taxon>
        <taxon>Bovinae</taxon>
        <taxon>Bos</taxon>
    </lineage>
</organism>
<name>A0A6B0RH37_9CETA</name>
<dbReference type="AlphaFoldDB" id="A0A6B0RH37"/>